<evidence type="ECO:0000313" key="2">
    <source>
        <dbReference type="Proteomes" id="UP001056120"/>
    </source>
</evidence>
<evidence type="ECO:0000313" key="1">
    <source>
        <dbReference type="EMBL" id="KAI3825291.1"/>
    </source>
</evidence>
<dbReference type="Proteomes" id="UP001056120">
    <property type="component" value="Linkage Group LG02"/>
</dbReference>
<sequence length="337" mass="38000">MILYEKAASLLSTHEPPTVLGKIDASAEENKQVVDQFQITGYPTIVILQNGGRDIHDYTGPREADGIVRTLKRLIGPPSTEIKTATDSLSLIGEEKISIVGIFPIFSGEEFRNFTVIANELLWKSWDYDVFHTMDASLVPRGQSSITTPTLRLLKPYDERFVDSQNFQVLAMKNFIVEASIPLVTNINYNNTPDKINQWVSQLSDEKATLFVDFDKEHFNVFKCKSYEVAALYKCKGLRFFLADARANEDVLKNSGLRFDQVPLIIIHSNDGPTYMKSNLKPDDISPWLNEYKDGNLKPFLKSQPIPETNNEALKVVVADSLQDMVLNSQKNGLCFV</sequence>
<comment type="caution">
    <text evidence="1">The sequence shown here is derived from an EMBL/GenBank/DDBJ whole genome shotgun (WGS) entry which is preliminary data.</text>
</comment>
<protein>
    <submittedName>
        <fullName evidence="1">Uncharacterized protein</fullName>
    </submittedName>
</protein>
<reference evidence="2" key="1">
    <citation type="journal article" date="2022" name="Mol. Ecol. Resour.">
        <title>The genomes of chicory, endive, great burdock and yacon provide insights into Asteraceae palaeo-polyploidization history and plant inulin production.</title>
        <authorList>
            <person name="Fan W."/>
            <person name="Wang S."/>
            <person name="Wang H."/>
            <person name="Wang A."/>
            <person name="Jiang F."/>
            <person name="Liu H."/>
            <person name="Zhao H."/>
            <person name="Xu D."/>
            <person name="Zhang Y."/>
        </authorList>
    </citation>
    <scope>NUCLEOTIDE SEQUENCE [LARGE SCALE GENOMIC DNA]</scope>
    <source>
        <strain evidence="2">cv. Yunnan</strain>
    </source>
</reference>
<name>A0ACB9JZ23_9ASTR</name>
<keyword evidence="2" id="KW-1185">Reference proteome</keyword>
<dbReference type="EMBL" id="CM042019">
    <property type="protein sequence ID" value="KAI3825291.1"/>
    <property type="molecule type" value="Genomic_DNA"/>
</dbReference>
<gene>
    <name evidence="1" type="ORF">L1987_06772</name>
</gene>
<organism evidence="1 2">
    <name type="scientific">Smallanthus sonchifolius</name>
    <dbReference type="NCBI Taxonomy" id="185202"/>
    <lineage>
        <taxon>Eukaryota</taxon>
        <taxon>Viridiplantae</taxon>
        <taxon>Streptophyta</taxon>
        <taxon>Embryophyta</taxon>
        <taxon>Tracheophyta</taxon>
        <taxon>Spermatophyta</taxon>
        <taxon>Magnoliopsida</taxon>
        <taxon>eudicotyledons</taxon>
        <taxon>Gunneridae</taxon>
        <taxon>Pentapetalae</taxon>
        <taxon>asterids</taxon>
        <taxon>campanulids</taxon>
        <taxon>Asterales</taxon>
        <taxon>Asteraceae</taxon>
        <taxon>Asteroideae</taxon>
        <taxon>Heliantheae alliance</taxon>
        <taxon>Millerieae</taxon>
        <taxon>Smallanthus</taxon>
    </lineage>
</organism>
<proteinExistence type="predicted"/>
<accession>A0ACB9JZ23</accession>
<reference evidence="1 2" key="2">
    <citation type="journal article" date="2022" name="Mol. Ecol. Resour.">
        <title>The genomes of chicory, endive, great burdock and yacon provide insights into Asteraceae paleo-polyploidization history and plant inulin production.</title>
        <authorList>
            <person name="Fan W."/>
            <person name="Wang S."/>
            <person name="Wang H."/>
            <person name="Wang A."/>
            <person name="Jiang F."/>
            <person name="Liu H."/>
            <person name="Zhao H."/>
            <person name="Xu D."/>
            <person name="Zhang Y."/>
        </authorList>
    </citation>
    <scope>NUCLEOTIDE SEQUENCE [LARGE SCALE GENOMIC DNA]</scope>
    <source>
        <strain evidence="2">cv. Yunnan</strain>
        <tissue evidence="1">Leaves</tissue>
    </source>
</reference>